<dbReference type="Proteomes" id="UP000191931">
    <property type="component" value="Unassembled WGS sequence"/>
</dbReference>
<sequence>MNAHPQMQSKMTPEEYLLFEKESETKHEFYNGEIFAMTGAKPDHNRIQSNFIWILKRQLVNSYCDVFPSDQRVKVNDQKYYYPDISVSCDDVKFDDSSLLNPIVIIEILSDSTELFDRNGKFRDYRSILSFKEYVLVSQYECFVERFRRNNDNTWNYREYNNFGQILKLESIKCELPLSEIYHRVNLLI</sequence>
<dbReference type="EMBL" id="FWEV01000073">
    <property type="protein sequence ID" value="SLM28955.1"/>
    <property type="molecule type" value="Genomic_DNA"/>
</dbReference>
<evidence type="ECO:0000313" key="2">
    <source>
        <dbReference type="EMBL" id="SLM28955.1"/>
    </source>
</evidence>
<dbReference type="Gene3D" id="3.90.1570.10">
    <property type="entry name" value="tt1808, chain A"/>
    <property type="match status" value="1"/>
</dbReference>
<dbReference type="PANTHER" id="PTHR36558">
    <property type="entry name" value="GLR1098 PROTEIN"/>
    <property type="match status" value="1"/>
</dbReference>
<dbReference type="InterPro" id="IPR012296">
    <property type="entry name" value="Nuclease_put_TT1808"/>
</dbReference>
<proteinExistence type="predicted"/>
<dbReference type="RefSeq" id="WP_080805492.1">
    <property type="nucleotide sequence ID" value="NZ_LT828550.1"/>
</dbReference>
<dbReference type="SUPFAM" id="SSF52980">
    <property type="entry name" value="Restriction endonuclease-like"/>
    <property type="match status" value="1"/>
</dbReference>
<dbReference type="CDD" id="cd06260">
    <property type="entry name" value="DUF820-like"/>
    <property type="match status" value="1"/>
</dbReference>
<dbReference type="Pfam" id="PF05685">
    <property type="entry name" value="Uma2"/>
    <property type="match status" value="1"/>
</dbReference>
<dbReference type="OrthoDB" id="5503005at2"/>
<keyword evidence="3" id="KW-1185">Reference proteome</keyword>
<evidence type="ECO:0000313" key="3">
    <source>
        <dbReference type="Proteomes" id="UP000191931"/>
    </source>
</evidence>
<name>A0A1W1H970_9BACT</name>
<accession>A0A1W1H970</accession>
<protein>
    <recommendedName>
        <fullName evidence="1">Putative restriction endonuclease domain-containing protein</fullName>
    </recommendedName>
</protein>
<dbReference type="InterPro" id="IPR011335">
    <property type="entry name" value="Restrct_endonuc-II-like"/>
</dbReference>
<dbReference type="PANTHER" id="PTHR36558:SF1">
    <property type="entry name" value="RESTRICTION ENDONUCLEASE DOMAIN-CONTAINING PROTEIN-RELATED"/>
    <property type="match status" value="1"/>
</dbReference>
<evidence type="ECO:0000259" key="1">
    <source>
        <dbReference type="Pfam" id="PF05685"/>
    </source>
</evidence>
<reference evidence="2 3" key="1">
    <citation type="submission" date="2017-03" db="EMBL/GenBank/DDBJ databases">
        <authorList>
            <person name="Afonso C.L."/>
            <person name="Miller P.J."/>
            <person name="Scott M.A."/>
            <person name="Spackman E."/>
            <person name="Goraichik I."/>
            <person name="Dimitrov K.M."/>
            <person name="Suarez D.L."/>
            <person name="Swayne D.E."/>
        </authorList>
    </citation>
    <scope>NUCLEOTIDE SEQUENCE [LARGE SCALE GENOMIC DNA]</scope>
    <source>
        <strain evidence="2">PRJEB14757</strain>
    </source>
</reference>
<gene>
    <name evidence="2" type="ORF">MTBBW1_1640010</name>
</gene>
<organism evidence="2 3">
    <name type="scientific">Desulfamplus magnetovallimortis</name>
    <dbReference type="NCBI Taxonomy" id="1246637"/>
    <lineage>
        <taxon>Bacteria</taxon>
        <taxon>Pseudomonadati</taxon>
        <taxon>Thermodesulfobacteriota</taxon>
        <taxon>Desulfobacteria</taxon>
        <taxon>Desulfobacterales</taxon>
        <taxon>Desulfobacteraceae</taxon>
        <taxon>Desulfamplus</taxon>
    </lineage>
</organism>
<feature type="domain" description="Putative restriction endonuclease" evidence="1">
    <location>
        <begin position="13"/>
        <end position="172"/>
    </location>
</feature>
<dbReference type="AlphaFoldDB" id="A0A1W1H970"/>
<dbReference type="InterPro" id="IPR008538">
    <property type="entry name" value="Uma2"/>
</dbReference>